<protein>
    <submittedName>
        <fullName evidence="1">Uncharacterized protein</fullName>
    </submittedName>
</protein>
<accession>A0ACC2K4V5</accession>
<proteinExistence type="predicted"/>
<sequence>MKRAFCVSFVVWVVVAAAVASVDGLNVWPMPESLSNGLSSLYLSKGFRLLTEGSKYKDESGILKDGFLRLLDVVESAHVVDGNWTGYHSSAALEGLHVVVLSPSDELQYGIDESYKLSIPATGNPIYAHLEAQTVYGALHGFQTFSQLCHFNFETKIIEVHKAPWVIIDQPRFSYRGLLIDTSRHYQPLPMIKNVIDAMAYTKLNVLHWHIVDSQSFPLEIPSYPKLWNGAYSPSERYTMADAVEVVQYAQRRGINVLAEIDVPGHARSWGIGYPSLWPSSNCRQPLDVSNEFTFKVIDGILSDFSKVFKFKFVHLGGDEVNTSCWTVTPHVKNWLKKQGLNESEAYEYFVLRAQKIALSHGYEIVNWEETFNDFGTKLNPKTVVHNWLGGGVAQRVVAAGLRCIVSNQDQWYLDHLETTWQQFYMNEPLTDITKPKQQELVIGGEVCMWGEHIDGSDLEQTIWPRAAAAAERLWTPFDKLAKDPNLVAGRLAHFRCLLNQRGVAAAPLFGNGRAGQKRETGEIGFQIAMGRKKIPTSQGERTSSSADDDAVAHASLLKKKAWMAFSKRTADHLADQIRKGETVSGVETRLSWVVVHSWYEQLPPLLKSRVDGMGFKDFFSIEPFRVDRALIASLSERWRDETHSFHFPPGELTISLEDIVQCWGLRVVGTPVFSEGDYSEPDANRDLFRNFFGFLPTTKGAQIPLTWLYTTYCPAKAQESAHRRLAAQGVTPDVEVGDVEAPNGGGSSASSGGGGEDGASGAIPPLDVVKEQHRSGTNAGSSSGVSRKGIPTASHKRRRAAGIPDLEFEVYLRKKVVVNPRESFQPPGESANMNPDAHLRAFLLYFLGSTFFCGSSGNFAIGALLHYLEDLGKFKDYAWGAAALAHLFWSLDNRVRSGRGRNNLGGFVAIMQVWAWEHLSTCRPTQLLDRWDLFPRAARWYPSANMRSFERTLPAEVAARLRHAGLRHGENEYRYVYNELDDNEILWRPYDQITEASPAIVREAIHLFNKDIWLHAPRIAARLVMSRRHVSALPYDTWWLTTPHRQFLPREYRGGSYFTIKNRFEELEQLRGEKAALEREVGELRVHPSAGVSPQVPQSEILMKEKEDLQRRMREMERKWREEKEEMERKLKEKEESEQRLQDRLADMEQTIEGLTNQDQLSEVQKEVASLRTELANLKSLEAVALEDGALCKKKEVSQSTLSPRATDL</sequence>
<reference evidence="1 2" key="1">
    <citation type="journal article" date="2022" name="Hortic Res">
        <title>A haplotype resolved chromosomal level avocado genome allows analysis of novel avocado genes.</title>
        <authorList>
            <person name="Nath O."/>
            <person name="Fletcher S.J."/>
            <person name="Hayward A."/>
            <person name="Shaw L.M."/>
            <person name="Masouleh A.K."/>
            <person name="Furtado A."/>
            <person name="Henry R.J."/>
            <person name="Mitter N."/>
        </authorList>
    </citation>
    <scope>NUCLEOTIDE SEQUENCE [LARGE SCALE GENOMIC DNA]</scope>
    <source>
        <strain evidence="2">cv. Hass</strain>
        <tissue evidence="1">Leaves</tissue>
    </source>
</reference>
<dbReference type="Proteomes" id="UP001234297">
    <property type="component" value="Chromosome 12"/>
</dbReference>
<name>A0ACC2K4V5_PERAE</name>
<keyword evidence="2" id="KW-1185">Reference proteome</keyword>
<organism evidence="1 2">
    <name type="scientific">Persea americana</name>
    <name type="common">Avocado</name>
    <dbReference type="NCBI Taxonomy" id="3435"/>
    <lineage>
        <taxon>Eukaryota</taxon>
        <taxon>Viridiplantae</taxon>
        <taxon>Streptophyta</taxon>
        <taxon>Embryophyta</taxon>
        <taxon>Tracheophyta</taxon>
        <taxon>Spermatophyta</taxon>
        <taxon>Magnoliopsida</taxon>
        <taxon>Magnoliidae</taxon>
        <taxon>Laurales</taxon>
        <taxon>Lauraceae</taxon>
        <taxon>Persea</taxon>
    </lineage>
</organism>
<comment type="caution">
    <text evidence="1">The sequence shown here is derived from an EMBL/GenBank/DDBJ whole genome shotgun (WGS) entry which is preliminary data.</text>
</comment>
<evidence type="ECO:0000313" key="1">
    <source>
        <dbReference type="EMBL" id="KAJ8615958.1"/>
    </source>
</evidence>
<evidence type="ECO:0000313" key="2">
    <source>
        <dbReference type="Proteomes" id="UP001234297"/>
    </source>
</evidence>
<dbReference type="EMBL" id="CM056820">
    <property type="protein sequence ID" value="KAJ8615958.1"/>
    <property type="molecule type" value="Genomic_DNA"/>
</dbReference>
<gene>
    <name evidence="1" type="ORF">MRB53_035330</name>
</gene>